<keyword evidence="7" id="KW-1185">Reference proteome</keyword>
<proteinExistence type="predicted"/>
<dbReference type="OrthoDB" id="7849731at2"/>
<evidence type="ECO:0000256" key="1">
    <source>
        <dbReference type="ARBA" id="ARBA00023186"/>
    </source>
</evidence>
<organism evidence="4 6">
    <name type="scientific">Mannheimia haemolytica</name>
    <name type="common">Pasteurella haemolytica</name>
    <dbReference type="NCBI Taxonomy" id="75985"/>
    <lineage>
        <taxon>Bacteria</taxon>
        <taxon>Pseudomonadati</taxon>
        <taxon>Pseudomonadota</taxon>
        <taxon>Gammaproteobacteria</taxon>
        <taxon>Pasteurellales</taxon>
        <taxon>Pasteurellaceae</taxon>
        <taxon>Mannheimia</taxon>
    </lineage>
</organism>
<reference evidence="2 5" key="1">
    <citation type="submission" date="2018-06" db="EMBL/GenBank/DDBJ databases">
        <authorList>
            <consortium name="Pathogen Informatics"/>
            <person name="Doyle S."/>
        </authorList>
    </citation>
    <scope>NUCLEOTIDE SEQUENCE [LARGE SCALE GENOMIC DNA]</scope>
    <source>
        <strain evidence="2 5">NCTC10638</strain>
    </source>
</reference>
<dbReference type="EMBL" id="VAJB01000016">
    <property type="protein sequence ID" value="TRB74401.1"/>
    <property type="molecule type" value="Genomic_DNA"/>
</dbReference>
<protein>
    <submittedName>
        <fullName evidence="2">Chaperone protein TorD</fullName>
    </submittedName>
    <submittedName>
        <fullName evidence="4">Molecular chaperone TorD</fullName>
    </submittedName>
</protein>
<dbReference type="NCBIfam" id="NF003442">
    <property type="entry name" value="PRK04976.1"/>
    <property type="match status" value="1"/>
</dbReference>
<name>A0A249A4B5_MANHA</name>
<accession>A0A249A4B5</accession>
<dbReference type="InterPro" id="IPR036386">
    <property type="entry name" value="HscB_C_sf"/>
</dbReference>
<dbReference type="InterPro" id="IPR050289">
    <property type="entry name" value="TorD/DmsD_chaperones"/>
</dbReference>
<reference evidence="6 7" key="2">
    <citation type="journal article" date="2019" name="Vet. Microbiol.">
        <title>Genetic characterization of susceptible and multi-drug resistant Mannheimia haemolytica isolated from high-risk stocker calves prior to and after antimicrobial metaphylaxis.</title>
        <authorList>
            <person name="Snyder E.R."/>
            <person name="Alvarez-Narvaez S."/>
            <person name="Credille B.C."/>
        </authorList>
    </citation>
    <scope>NUCLEOTIDE SEQUENCE [LARGE SCALE GENOMIC DNA]</scope>
    <source>
        <strain evidence="4 6">UGA-R5-128-1</strain>
        <strain evidence="3 7">UGA-R7-163-1</strain>
    </source>
</reference>
<dbReference type="InterPro" id="IPR020945">
    <property type="entry name" value="DMSO/NO3_reduct_chaperone"/>
</dbReference>
<dbReference type="EMBL" id="VAJI01000015">
    <property type="protein sequence ID" value="TRB37165.1"/>
    <property type="molecule type" value="Genomic_DNA"/>
</dbReference>
<dbReference type="EMBL" id="UGPN01000002">
    <property type="protein sequence ID" value="STY60135.1"/>
    <property type="molecule type" value="Genomic_DNA"/>
</dbReference>
<dbReference type="STRING" id="75985.WC39_12125"/>
<dbReference type="Proteomes" id="UP000318394">
    <property type="component" value="Unassembled WGS sequence"/>
</dbReference>
<evidence type="ECO:0000313" key="3">
    <source>
        <dbReference type="EMBL" id="TRB37165.1"/>
    </source>
</evidence>
<keyword evidence="1" id="KW-0143">Chaperone</keyword>
<dbReference type="InterPro" id="IPR036411">
    <property type="entry name" value="TorD-like_sf"/>
</dbReference>
<dbReference type="Gene3D" id="1.20.120.1820">
    <property type="match status" value="1"/>
</dbReference>
<dbReference type="AlphaFoldDB" id="A0A249A4B5"/>
<dbReference type="Proteomes" id="UP000254802">
    <property type="component" value="Unassembled WGS sequence"/>
</dbReference>
<gene>
    <name evidence="4" type="primary">torD</name>
    <name evidence="4" type="ORF">FEA53_08405</name>
    <name evidence="3" type="ORF">FEB89_08035</name>
    <name evidence="2" type="ORF">NCTC10638_01328</name>
</gene>
<dbReference type="RefSeq" id="WP_006248691.1">
    <property type="nucleotide sequence ID" value="NZ_CP011098.1"/>
</dbReference>
<dbReference type="KEGG" id="mhay:VK67_12130"/>
<dbReference type="PANTHER" id="PTHR34227:SF11">
    <property type="entry name" value="CHAPERONE PROTEIN TORD"/>
    <property type="match status" value="1"/>
</dbReference>
<dbReference type="SUPFAM" id="SSF89155">
    <property type="entry name" value="TorD-like"/>
    <property type="match status" value="1"/>
</dbReference>
<evidence type="ECO:0000313" key="4">
    <source>
        <dbReference type="EMBL" id="TRB74401.1"/>
    </source>
</evidence>
<evidence type="ECO:0000313" key="6">
    <source>
        <dbReference type="Proteomes" id="UP000315164"/>
    </source>
</evidence>
<dbReference type="Gene3D" id="1.20.1280.20">
    <property type="entry name" value="HscB, C-terminal domain"/>
    <property type="match status" value="1"/>
</dbReference>
<sequence>MTLAISREERQFIYGWFNAMLARELSDEQLNALQAGEFDDFFAYLSELGFAEQVAKFQAEVTACRQLEFPRLELAADFAQLFLLEGNLSAIPYASAYLSGEALAKNLAEMDRLLGEFGLQVNRETKEPSDHLCVYLTLFDRLLAEKPLETQQQFLQNQLMSWLPAWFAKAKTVKTNTGVYPALLRLFEQVLLKEQR</sequence>
<evidence type="ECO:0000313" key="7">
    <source>
        <dbReference type="Proteomes" id="UP000318394"/>
    </source>
</evidence>
<dbReference type="GeneID" id="67370125"/>
<dbReference type="KEGG" id="mhaq:WC39_12125"/>
<dbReference type="Pfam" id="PF02613">
    <property type="entry name" value="Nitrate_red_del"/>
    <property type="match status" value="1"/>
</dbReference>
<evidence type="ECO:0000313" key="5">
    <source>
        <dbReference type="Proteomes" id="UP000254802"/>
    </source>
</evidence>
<dbReference type="GO" id="GO:0051259">
    <property type="term" value="P:protein complex oligomerization"/>
    <property type="evidence" value="ECO:0007669"/>
    <property type="project" value="InterPro"/>
</dbReference>
<dbReference type="Proteomes" id="UP000315164">
    <property type="component" value="Unassembled WGS sequence"/>
</dbReference>
<dbReference type="PANTHER" id="PTHR34227">
    <property type="entry name" value="CHAPERONE PROTEIN YCDY"/>
    <property type="match status" value="1"/>
</dbReference>
<evidence type="ECO:0000313" key="2">
    <source>
        <dbReference type="EMBL" id="STY60135.1"/>
    </source>
</evidence>